<dbReference type="InterPro" id="IPR027417">
    <property type="entry name" value="P-loop_NTPase"/>
</dbReference>
<dbReference type="PANTHER" id="PTHR34848">
    <property type="match status" value="1"/>
</dbReference>
<dbReference type="NCBIfam" id="NF004469">
    <property type="entry name" value="PRK05800.1"/>
    <property type="match status" value="1"/>
</dbReference>
<evidence type="ECO:0000256" key="11">
    <source>
        <dbReference type="ARBA" id="ARBA00022777"/>
    </source>
</evidence>
<keyword evidence="18" id="KW-1185">Reference proteome</keyword>
<comment type="function">
    <text evidence="4 14">Catalyzes ATP-dependent phosphorylation of adenosylcobinamide and addition of GMP to adenosylcobinamide phosphate.</text>
</comment>
<dbReference type="GO" id="GO:0005525">
    <property type="term" value="F:GTP binding"/>
    <property type="evidence" value="ECO:0007669"/>
    <property type="project" value="UniProtKB-UniRule"/>
</dbReference>
<feature type="binding site" evidence="16">
    <location>
        <position position="65"/>
    </location>
    <ligand>
        <name>GTP</name>
        <dbReference type="ChEBI" id="CHEBI:37565"/>
    </ligand>
</feature>
<evidence type="ECO:0000313" key="17">
    <source>
        <dbReference type="EMBL" id="TPH15730.1"/>
    </source>
</evidence>
<dbReference type="GO" id="GO:0008820">
    <property type="term" value="F:cobinamide phosphate guanylyltransferase activity"/>
    <property type="evidence" value="ECO:0007669"/>
    <property type="project" value="UniProtKB-UniRule"/>
</dbReference>
<dbReference type="EMBL" id="SAWY01000019">
    <property type="protein sequence ID" value="TPH15730.1"/>
    <property type="molecule type" value="Genomic_DNA"/>
</dbReference>
<dbReference type="Gene3D" id="3.40.50.300">
    <property type="entry name" value="P-loop containing nucleotide triphosphate hydrolases"/>
    <property type="match status" value="1"/>
</dbReference>
<evidence type="ECO:0000256" key="15">
    <source>
        <dbReference type="PIRSR" id="PIRSR006135-1"/>
    </source>
</evidence>
<dbReference type="PIRSF" id="PIRSF006135">
    <property type="entry name" value="CobU"/>
    <property type="match status" value="1"/>
</dbReference>
<accession>A0A502KVE5</accession>
<dbReference type="EC" id="2.7.1.156" evidence="14"/>
<feature type="binding site" evidence="16">
    <location>
        <begin position="37"/>
        <end position="39"/>
    </location>
    <ligand>
        <name>GTP</name>
        <dbReference type="ChEBI" id="CHEBI:37565"/>
    </ligand>
</feature>
<evidence type="ECO:0000256" key="9">
    <source>
        <dbReference type="ARBA" id="ARBA00022679"/>
    </source>
</evidence>
<keyword evidence="17" id="KW-0548">Nucleotidyltransferase</keyword>
<dbReference type="SUPFAM" id="SSF52540">
    <property type="entry name" value="P-loop containing nucleoside triphosphate hydrolases"/>
    <property type="match status" value="1"/>
</dbReference>
<comment type="catalytic activity">
    <reaction evidence="1 14">
        <text>adenosylcob(III)inamide + ATP = adenosylcob(III)inamide phosphate + ADP + H(+)</text>
        <dbReference type="Rhea" id="RHEA:15769"/>
        <dbReference type="ChEBI" id="CHEBI:2480"/>
        <dbReference type="ChEBI" id="CHEBI:15378"/>
        <dbReference type="ChEBI" id="CHEBI:30616"/>
        <dbReference type="ChEBI" id="CHEBI:58502"/>
        <dbReference type="ChEBI" id="CHEBI:456216"/>
        <dbReference type="EC" id="2.7.1.156"/>
    </reaction>
</comment>
<evidence type="ECO:0000256" key="16">
    <source>
        <dbReference type="PIRSR" id="PIRSR006135-2"/>
    </source>
</evidence>
<keyword evidence="9 14" id="KW-0808">Transferase</keyword>
<evidence type="ECO:0000313" key="18">
    <source>
        <dbReference type="Proteomes" id="UP000315303"/>
    </source>
</evidence>
<comment type="catalytic activity">
    <reaction evidence="3">
        <text>adenosylcob(III)inamide + GTP = adenosylcob(III)inamide phosphate + GDP + H(+)</text>
        <dbReference type="Rhea" id="RHEA:15765"/>
        <dbReference type="ChEBI" id="CHEBI:2480"/>
        <dbReference type="ChEBI" id="CHEBI:15378"/>
        <dbReference type="ChEBI" id="CHEBI:37565"/>
        <dbReference type="ChEBI" id="CHEBI:58189"/>
        <dbReference type="ChEBI" id="CHEBI:58502"/>
        <dbReference type="EC" id="2.7.1.156"/>
    </reaction>
</comment>
<evidence type="ECO:0000256" key="12">
    <source>
        <dbReference type="ARBA" id="ARBA00022840"/>
    </source>
</evidence>
<evidence type="ECO:0000256" key="14">
    <source>
        <dbReference type="PIRNR" id="PIRNR006135"/>
    </source>
</evidence>
<evidence type="ECO:0000256" key="7">
    <source>
        <dbReference type="ARBA" id="ARBA00007490"/>
    </source>
</evidence>
<comment type="similarity">
    <text evidence="7 14">Belongs to the CobU/CobP family.</text>
</comment>
<keyword evidence="11 14" id="KW-0418">Kinase</keyword>
<dbReference type="OrthoDB" id="9788370at2"/>
<comment type="pathway">
    <text evidence="6 14">Cofactor biosynthesis; adenosylcobalamin biosynthesis; adenosylcobalamin from cob(II)yrinate a,c-diamide: step 5/7.</text>
</comment>
<keyword evidence="10 14" id="KW-0547">Nucleotide-binding</keyword>
<evidence type="ECO:0000256" key="1">
    <source>
        <dbReference type="ARBA" id="ARBA00000312"/>
    </source>
</evidence>
<dbReference type="GO" id="GO:0005524">
    <property type="term" value="F:ATP binding"/>
    <property type="evidence" value="ECO:0007669"/>
    <property type="project" value="UniProtKB-UniRule"/>
</dbReference>
<dbReference type="CDD" id="cd00544">
    <property type="entry name" value="CobU"/>
    <property type="match status" value="1"/>
</dbReference>
<keyword evidence="13 14" id="KW-0342">GTP-binding</keyword>
<evidence type="ECO:0000256" key="8">
    <source>
        <dbReference type="ARBA" id="ARBA00022573"/>
    </source>
</evidence>
<evidence type="ECO:0000256" key="2">
    <source>
        <dbReference type="ARBA" id="ARBA00000711"/>
    </source>
</evidence>
<evidence type="ECO:0000256" key="13">
    <source>
        <dbReference type="ARBA" id="ARBA00023134"/>
    </source>
</evidence>
<feature type="binding site" evidence="16">
    <location>
        <position position="94"/>
    </location>
    <ligand>
        <name>GTP</name>
        <dbReference type="ChEBI" id="CHEBI:37565"/>
    </ligand>
</feature>
<name>A0A502KVE5_9GAMM</name>
<feature type="active site" description="GMP-histidine intermediate" evidence="15">
    <location>
        <position position="53"/>
    </location>
</feature>
<comment type="catalytic activity">
    <reaction evidence="2 14">
        <text>adenosylcob(III)inamide phosphate + GTP + H(+) = adenosylcob(III)inamide-GDP + diphosphate</text>
        <dbReference type="Rhea" id="RHEA:22712"/>
        <dbReference type="ChEBI" id="CHEBI:15378"/>
        <dbReference type="ChEBI" id="CHEBI:33019"/>
        <dbReference type="ChEBI" id="CHEBI:37565"/>
        <dbReference type="ChEBI" id="CHEBI:58502"/>
        <dbReference type="ChEBI" id="CHEBI:60487"/>
        <dbReference type="EC" id="2.7.7.62"/>
    </reaction>
</comment>
<dbReference type="GO" id="GO:0009236">
    <property type="term" value="P:cobalamin biosynthetic process"/>
    <property type="evidence" value="ECO:0007669"/>
    <property type="project" value="UniProtKB-UniRule"/>
</dbReference>
<evidence type="ECO:0000256" key="6">
    <source>
        <dbReference type="ARBA" id="ARBA00005159"/>
    </source>
</evidence>
<dbReference type="AlphaFoldDB" id="A0A502KVE5"/>
<protein>
    <recommendedName>
        <fullName evidence="14">Bifunctional adenosylcobalamin biosynthesis protein</fullName>
        <ecNumber evidence="14">2.7.1.156</ecNumber>
        <ecNumber evidence="14">2.7.7.62</ecNumber>
    </recommendedName>
</protein>
<feature type="binding site" evidence="16">
    <location>
        <begin position="8"/>
        <end position="15"/>
    </location>
    <ligand>
        <name>GTP</name>
        <dbReference type="ChEBI" id="CHEBI:37565"/>
    </ligand>
</feature>
<dbReference type="GO" id="GO:0043752">
    <property type="term" value="F:adenosylcobinamide kinase activity"/>
    <property type="evidence" value="ECO:0007669"/>
    <property type="project" value="UniProtKB-EC"/>
</dbReference>
<dbReference type="UniPathway" id="UPA00148">
    <property type="reaction ID" value="UER00236"/>
</dbReference>
<organism evidence="17 18">
    <name type="scientific">Litorilituus lipolyticus</name>
    <dbReference type="NCBI Taxonomy" id="2491017"/>
    <lineage>
        <taxon>Bacteria</taxon>
        <taxon>Pseudomonadati</taxon>
        <taxon>Pseudomonadota</taxon>
        <taxon>Gammaproteobacteria</taxon>
        <taxon>Alteromonadales</taxon>
        <taxon>Colwelliaceae</taxon>
        <taxon>Litorilituus</taxon>
    </lineage>
</organism>
<dbReference type="PANTHER" id="PTHR34848:SF1">
    <property type="entry name" value="BIFUNCTIONAL ADENOSYLCOBALAMIN BIOSYNTHESIS PROTEIN COBU"/>
    <property type="match status" value="1"/>
</dbReference>
<dbReference type="InterPro" id="IPR003203">
    <property type="entry name" value="CobU/CobP"/>
</dbReference>
<sequence>MTIHLILGGARSGKSSYAEKQAKQFESTAQAQVHYLATGQALDDEMSARITKHQQQRPTHWQLTEASTSIAGAIKGLIQTHQSQYQQSITIIVDCLTLWLTNCLCASKQGCWQYEKQALLDLLTEYEPTDNVTLLLVSNEVGHGIVPMGELSREFVDQAGWLHQEIAEIATQVDFIMAGIPLTLKRASSQPKAIK</sequence>
<dbReference type="RefSeq" id="WP_140603128.1">
    <property type="nucleotide sequence ID" value="NZ_SAWY01000019.1"/>
</dbReference>
<dbReference type="Pfam" id="PF02283">
    <property type="entry name" value="CobU"/>
    <property type="match status" value="1"/>
</dbReference>
<reference evidence="17 18" key="1">
    <citation type="submission" date="2019-01" db="EMBL/GenBank/DDBJ databases">
        <title>Litorilituus lipolytica sp. nov., isolated from intertidal sand of the Yellow Sea in China.</title>
        <authorList>
            <person name="Liu A."/>
        </authorList>
    </citation>
    <scope>NUCLEOTIDE SEQUENCE [LARGE SCALE GENOMIC DNA]</scope>
    <source>
        <strain evidence="17 18">RZ04</strain>
    </source>
</reference>
<keyword evidence="8 14" id="KW-0169">Cobalamin biosynthesis</keyword>
<evidence type="ECO:0000256" key="3">
    <source>
        <dbReference type="ARBA" id="ARBA00001522"/>
    </source>
</evidence>
<comment type="pathway">
    <text evidence="5 14">Cofactor biosynthesis; adenosylcobalamin biosynthesis; adenosylcobalamin from cob(II)yrinate a,c-diamide: step 6/7.</text>
</comment>
<dbReference type="Proteomes" id="UP000315303">
    <property type="component" value="Unassembled WGS sequence"/>
</dbReference>
<evidence type="ECO:0000256" key="10">
    <source>
        <dbReference type="ARBA" id="ARBA00022741"/>
    </source>
</evidence>
<dbReference type="EC" id="2.7.7.62" evidence="14"/>
<comment type="caution">
    <text evidence="17">The sequence shown here is derived from an EMBL/GenBank/DDBJ whole genome shotgun (WGS) entry which is preliminary data.</text>
</comment>
<evidence type="ECO:0000256" key="4">
    <source>
        <dbReference type="ARBA" id="ARBA00003889"/>
    </source>
</evidence>
<gene>
    <name evidence="17" type="ORF">EPA86_09165</name>
</gene>
<proteinExistence type="inferred from homology"/>
<evidence type="ECO:0000256" key="5">
    <source>
        <dbReference type="ARBA" id="ARBA00004692"/>
    </source>
</evidence>
<keyword evidence="12 14" id="KW-0067">ATP-binding</keyword>